<dbReference type="PANTHER" id="PTHR22958">
    <property type="entry name" value="GLYCEROPHOSPHORYL DIESTER PHOSPHODIESTERASE"/>
    <property type="match status" value="1"/>
</dbReference>
<comment type="catalytic activity">
    <reaction evidence="5">
        <text>a sn-glycero-3-phosphodiester + H2O = an alcohol + sn-glycerol 3-phosphate + H(+)</text>
        <dbReference type="Rhea" id="RHEA:12969"/>
        <dbReference type="ChEBI" id="CHEBI:15377"/>
        <dbReference type="ChEBI" id="CHEBI:15378"/>
        <dbReference type="ChEBI" id="CHEBI:30879"/>
        <dbReference type="ChEBI" id="CHEBI:57597"/>
        <dbReference type="ChEBI" id="CHEBI:83408"/>
        <dbReference type="EC" id="3.1.4.46"/>
    </reaction>
</comment>
<dbReference type="EC" id="3.1.4.46" evidence="2"/>
<keyword evidence="4" id="KW-0378">Hydrolase</keyword>
<reference evidence="7 8" key="1">
    <citation type="submission" date="2024-01" db="EMBL/GenBank/DDBJ databases">
        <title>Genome assemblies of Stephania.</title>
        <authorList>
            <person name="Yang L."/>
        </authorList>
    </citation>
    <scope>NUCLEOTIDE SEQUENCE [LARGE SCALE GENOMIC DNA]</scope>
    <source>
        <strain evidence="7">YNDBR</strain>
        <tissue evidence="7">Leaf</tissue>
    </source>
</reference>
<evidence type="ECO:0000259" key="6">
    <source>
        <dbReference type="PROSITE" id="PS51704"/>
    </source>
</evidence>
<dbReference type="Pfam" id="PF03009">
    <property type="entry name" value="GDPD"/>
    <property type="match status" value="1"/>
</dbReference>
<dbReference type="AlphaFoldDB" id="A0AAP0I4N0"/>
<dbReference type="InterPro" id="IPR030395">
    <property type="entry name" value="GP_PDE_dom"/>
</dbReference>
<evidence type="ECO:0000256" key="1">
    <source>
        <dbReference type="ARBA" id="ARBA00007277"/>
    </source>
</evidence>
<dbReference type="InterPro" id="IPR051578">
    <property type="entry name" value="GDPD"/>
</dbReference>
<dbReference type="PANTHER" id="PTHR22958:SF1">
    <property type="entry name" value="GLYCEROPHOSPHOCHOLINE PHOSPHODIESTERASE GPCPD1"/>
    <property type="match status" value="1"/>
</dbReference>
<keyword evidence="8" id="KW-1185">Reference proteome</keyword>
<sequence length="363" mass="41123">MALKAVHVSDVPSLDQVPEINAACVEAVRVLGKLAVIGHRGSGMNILHSPDRRMKAVRENTIRSFNTAAKFPVDFVEFDVQVTKDDCPVIFHDNFILTKLNETICEKRLTDLTLSEFLTYGPQKDSQKIGKSLLRKSKDGRIYEWDVAEDDALCTLQEAFEKVDPSQLGFNIELKFDDNIVYPEQELTHVLQAILKVVFEYAKDRPIIFSSFQPDAVRIIKKLQDTYPVFFLTNGGNETYADVRRNSVEDAIEWCLECGLQGIVSEVKGIFRNPAVIAKIKESSLSLMTYGQLNNVPEAVYMQHLIGVDGVIVDFVREITEAVSDFIEPREQKLVEEDGIKKPMFSQLELSFLLKLIPELIRH</sequence>
<dbReference type="Gene3D" id="3.20.20.190">
    <property type="entry name" value="Phosphatidylinositol (PI) phosphodiesterase"/>
    <property type="match status" value="1"/>
</dbReference>
<dbReference type="PROSITE" id="PS51704">
    <property type="entry name" value="GP_PDE"/>
    <property type="match status" value="1"/>
</dbReference>
<dbReference type="SUPFAM" id="SSF51695">
    <property type="entry name" value="PLC-like phosphodiesterases"/>
    <property type="match status" value="1"/>
</dbReference>
<feature type="domain" description="GP-PDE" evidence="6">
    <location>
        <begin position="34"/>
        <end position="323"/>
    </location>
</feature>
<dbReference type="InterPro" id="IPR017946">
    <property type="entry name" value="PLC-like_Pdiesterase_TIM-brl"/>
</dbReference>
<dbReference type="EMBL" id="JBBNAF010000010">
    <property type="protein sequence ID" value="KAK9108556.1"/>
    <property type="molecule type" value="Genomic_DNA"/>
</dbReference>
<organism evidence="7 8">
    <name type="scientific">Stephania yunnanensis</name>
    <dbReference type="NCBI Taxonomy" id="152371"/>
    <lineage>
        <taxon>Eukaryota</taxon>
        <taxon>Viridiplantae</taxon>
        <taxon>Streptophyta</taxon>
        <taxon>Embryophyta</taxon>
        <taxon>Tracheophyta</taxon>
        <taxon>Spermatophyta</taxon>
        <taxon>Magnoliopsida</taxon>
        <taxon>Ranunculales</taxon>
        <taxon>Menispermaceae</taxon>
        <taxon>Menispermoideae</taxon>
        <taxon>Cissampelideae</taxon>
        <taxon>Stephania</taxon>
    </lineage>
</organism>
<evidence type="ECO:0000313" key="7">
    <source>
        <dbReference type="EMBL" id="KAK9108556.1"/>
    </source>
</evidence>
<evidence type="ECO:0000313" key="8">
    <source>
        <dbReference type="Proteomes" id="UP001420932"/>
    </source>
</evidence>
<gene>
    <name evidence="7" type="ORF">Syun_024567</name>
</gene>
<evidence type="ECO:0000256" key="2">
    <source>
        <dbReference type="ARBA" id="ARBA00012247"/>
    </source>
</evidence>
<dbReference type="GO" id="GO:0006071">
    <property type="term" value="P:glycerol metabolic process"/>
    <property type="evidence" value="ECO:0007669"/>
    <property type="project" value="UniProtKB-KW"/>
</dbReference>
<dbReference type="Proteomes" id="UP001420932">
    <property type="component" value="Unassembled WGS sequence"/>
</dbReference>
<dbReference type="FunFam" id="3.20.20.190:FF:000034">
    <property type="entry name" value="Glycerophosphodiester phosphodiesterase GDPD2"/>
    <property type="match status" value="1"/>
</dbReference>
<dbReference type="GO" id="GO:0046475">
    <property type="term" value="P:glycerophospholipid catabolic process"/>
    <property type="evidence" value="ECO:0007669"/>
    <property type="project" value="TreeGrafter"/>
</dbReference>
<proteinExistence type="inferred from homology"/>
<comment type="similarity">
    <text evidence="1">Belongs to the glycerophosphoryl diester phosphodiesterase family.</text>
</comment>
<evidence type="ECO:0000256" key="5">
    <source>
        <dbReference type="ARBA" id="ARBA00047512"/>
    </source>
</evidence>
<dbReference type="GO" id="GO:0008889">
    <property type="term" value="F:glycerophosphodiester phosphodiesterase activity"/>
    <property type="evidence" value="ECO:0007669"/>
    <property type="project" value="UniProtKB-EC"/>
</dbReference>
<evidence type="ECO:0000256" key="4">
    <source>
        <dbReference type="ARBA" id="ARBA00022801"/>
    </source>
</evidence>
<evidence type="ECO:0000256" key="3">
    <source>
        <dbReference type="ARBA" id="ARBA00022798"/>
    </source>
</evidence>
<protein>
    <recommendedName>
        <fullName evidence="2">glycerophosphodiester phosphodiesterase</fullName>
        <ecNumber evidence="2">3.1.4.46</ecNumber>
    </recommendedName>
</protein>
<keyword evidence="3" id="KW-0319">Glycerol metabolism</keyword>
<name>A0AAP0I4N0_9MAGN</name>
<comment type="caution">
    <text evidence="7">The sequence shown here is derived from an EMBL/GenBank/DDBJ whole genome shotgun (WGS) entry which is preliminary data.</text>
</comment>
<accession>A0AAP0I4N0</accession>